<accession>A0A852RAT0</accession>
<dbReference type="PROSITE" id="PS00194">
    <property type="entry name" value="THIOREDOXIN_1"/>
    <property type="match status" value="1"/>
</dbReference>
<evidence type="ECO:0000256" key="5">
    <source>
        <dbReference type="ARBA" id="ARBA00023284"/>
    </source>
</evidence>
<dbReference type="Gene3D" id="3.40.30.10">
    <property type="entry name" value="Glutaredoxin"/>
    <property type="match status" value="1"/>
</dbReference>
<keyword evidence="2" id="KW-0813">Transport</keyword>
<dbReference type="InterPro" id="IPR017937">
    <property type="entry name" value="Thioredoxin_CS"/>
</dbReference>
<keyword evidence="5" id="KW-0676">Redox-active center</keyword>
<evidence type="ECO:0000256" key="1">
    <source>
        <dbReference type="ARBA" id="ARBA00008987"/>
    </source>
</evidence>
<sequence length="131" mass="13818">MATTNLTVDTFVPTVEAGGIVFVDFWAAWCGPCRSFAPVFEQASETHPDITFGKVDTEAEQALSAEFQITSIPTLMVFRDGILVFSQAGALPAQQLEHLIQGARDLDMDDVRRQLAAAGATAGSGSAPASA</sequence>
<gene>
    <name evidence="8" type="ORF">BJ960_001249</name>
</gene>
<dbReference type="PROSITE" id="PS51352">
    <property type="entry name" value="THIOREDOXIN_2"/>
    <property type="match status" value="1"/>
</dbReference>
<comment type="similarity">
    <text evidence="1">Belongs to the thioredoxin family.</text>
</comment>
<dbReference type="InterPro" id="IPR036249">
    <property type="entry name" value="Thioredoxin-like_sf"/>
</dbReference>
<protein>
    <recommendedName>
        <fullName evidence="6">Thioredoxin</fullName>
    </recommendedName>
</protein>
<dbReference type="Proteomes" id="UP000586095">
    <property type="component" value="Unassembled WGS sequence"/>
</dbReference>
<name>A0A852RAT0_9MICO</name>
<dbReference type="RefSeq" id="WP_185986651.1">
    <property type="nucleotide sequence ID" value="NZ_BAAALZ010000002.1"/>
</dbReference>
<evidence type="ECO:0000313" key="9">
    <source>
        <dbReference type="Proteomes" id="UP000586095"/>
    </source>
</evidence>
<organism evidence="8 9">
    <name type="scientific">Leucobacter aridicollis</name>
    <dbReference type="NCBI Taxonomy" id="283878"/>
    <lineage>
        <taxon>Bacteria</taxon>
        <taxon>Bacillati</taxon>
        <taxon>Actinomycetota</taxon>
        <taxon>Actinomycetes</taxon>
        <taxon>Micrococcales</taxon>
        <taxon>Microbacteriaceae</taxon>
        <taxon>Leucobacter</taxon>
    </lineage>
</organism>
<keyword evidence="4" id="KW-1015">Disulfide bond</keyword>
<dbReference type="PANTHER" id="PTHR45663">
    <property type="entry name" value="GEO12009P1"/>
    <property type="match status" value="1"/>
</dbReference>
<dbReference type="InterPro" id="IPR013766">
    <property type="entry name" value="Thioredoxin_domain"/>
</dbReference>
<evidence type="ECO:0000256" key="4">
    <source>
        <dbReference type="ARBA" id="ARBA00023157"/>
    </source>
</evidence>
<dbReference type="PRINTS" id="PR00421">
    <property type="entry name" value="THIOREDOXIN"/>
</dbReference>
<dbReference type="CDD" id="cd02947">
    <property type="entry name" value="TRX_family"/>
    <property type="match status" value="1"/>
</dbReference>
<evidence type="ECO:0000256" key="3">
    <source>
        <dbReference type="ARBA" id="ARBA00022982"/>
    </source>
</evidence>
<evidence type="ECO:0000313" key="8">
    <source>
        <dbReference type="EMBL" id="NYD26446.1"/>
    </source>
</evidence>
<dbReference type="PANTHER" id="PTHR45663:SF40">
    <property type="entry name" value="THIOREDOXIN 2"/>
    <property type="match status" value="1"/>
</dbReference>
<proteinExistence type="inferred from homology"/>
<comment type="caution">
    <text evidence="8">The sequence shown here is derived from an EMBL/GenBank/DDBJ whole genome shotgun (WGS) entry which is preliminary data.</text>
</comment>
<evidence type="ECO:0000259" key="7">
    <source>
        <dbReference type="PROSITE" id="PS51352"/>
    </source>
</evidence>
<dbReference type="NCBIfam" id="TIGR01068">
    <property type="entry name" value="thioredoxin"/>
    <property type="match status" value="1"/>
</dbReference>
<dbReference type="SUPFAM" id="SSF52833">
    <property type="entry name" value="Thioredoxin-like"/>
    <property type="match status" value="1"/>
</dbReference>
<dbReference type="EMBL" id="JACCBD010000001">
    <property type="protein sequence ID" value="NYD26446.1"/>
    <property type="molecule type" value="Genomic_DNA"/>
</dbReference>
<keyword evidence="9" id="KW-1185">Reference proteome</keyword>
<dbReference type="GO" id="GO:0015035">
    <property type="term" value="F:protein-disulfide reductase activity"/>
    <property type="evidence" value="ECO:0007669"/>
    <property type="project" value="UniProtKB-UniRule"/>
</dbReference>
<reference evidence="8 9" key="1">
    <citation type="submission" date="2020-07" db="EMBL/GenBank/DDBJ databases">
        <title>Sequencing the genomes of 1000 actinobacteria strains.</title>
        <authorList>
            <person name="Klenk H.-P."/>
        </authorList>
    </citation>
    <scope>NUCLEOTIDE SEQUENCE [LARGE SCALE GENOMIC DNA]</scope>
    <source>
        <strain evidence="8 9">DSM 17380</strain>
    </source>
</reference>
<dbReference type="GO" id="GO:0005829">
    <property type="term" value="C:cytosol"/>
    <property type="evidence" value="ECO:0007669"/>
    <property type="project" value="TreeGrafter"/>
</dbReference>
<dbReference type="InterPro" id="IPR005746">
    <property type="entry name" value="Thioredoxin"/>
</dbReference>
<dbReference type="Pfam" id="PF00085">
    <property type="entry name" value="Thioredoxin"/>
    <property type="match status" value="1"/>
</dbReference>
<feature type="domain" description="Thioredoxin" evidence="7">
    <location>
        <begin position="1"/>
        <end position="105"/>
    </location>
</feature>
<keyword evidence="3" id="KW-0249">Electron transport</keyword>
<evidence type="ECO:0000256" key="6">
    <source>
        <dbReference type="NCBIfam" id="TIGR01068"/>
    </source>
</evidence>
<dbReference type="AlphaFoldDB" id="A0A852RAT0"/>
<evidence type="ECO:0000256" key="2">
    <source>
        <dbReference type="ARBA" id="ARBA00022448"/>
    </source>
</evidence>